<reference evidence="1 2" key="1">
    <citation type="submission" date="2021-06" db="EMBL/GenBank/DDBJ databases">
        <authorList>
            <person name="Palmer J.M."/>
        </authorList>
    </citation>
    <scope>NUCLEOTIDE SEQUENCE [LARGE SCALE GENOMIC DNA]</scope>
    <source>
        <strain evidence="2">if_2019</strain>
        <tissue evidence="1">Muscle</tissue>
    </source>
</reference>
<evidence type="ECO:0000313" key="1">
    <source>
        <dbReference type="EMBL" id="MEQ2245645.1"/>
    </source>
</evidence>
<organism evidence="1 2">
    <name type="scientific">Ilyodon furcidens</name>
    <name type="common">goldbreast splitfin</name>
    <dbReference type="NCBI Taxonomy" id="33524"/>
    <lineage>
        <taxon>Eukaryota</taxon>
        <taxon>Metazoa</taxon>
        <taxon>Chordata</taxon>
        <taxon>Craniata</taxon>
        <taxon>Vertebrata</taxon>
        <taxon>Euteleostomi</taxon>
        <taxon>Actinopterygii</taxon>
        <taxon>Neopterygii</taxon>
        <taxon>Teleostei</taxon>
        <taxon>Neoteleostei</taxon>
        <taxon>Acanthomorphata</taxon>
        <taxon>Ovalentaria</taxon>
        <taxon>Atherinomorphae</taxon>
        <taxon>Cyprinodontiformes</taxon>
        <taxon>Goodeidae</taxon>
        <taxon>Ilyodon</taxon>
    </lineage>
</organism>
<dbReference type="Proteomes" id="UP001482620">
    <property type="component" value="Unassembled WGS sequence"/>
</dbReference>
<gene>
    <name evidence="1" type="ORF">ILYODFUR_030092</name>
</gene>
<protein>
    <submittedName>
        <fullName evidence="1">Uncharacterized protein</fullName>
    </submittedName>
</protein>
<comment type="caution">
    <text evidence="1">The sequence shown here is derived from an EMBL/GenBank/DDBJ whole genome shotgun (WGS) entry which is preliminary data.</text>
</comment>
<accession>A0ABV0UMH8</accession>
<keyword evidence="2" id="KW-1185">Reference proteome</keyword>
<proteinExistence type="predicted"/>
<name>A0ABV0UMH8_9TELE</name>
<evidence type="ECO:0000313" key="2">
    <source>
        <dbReference type="Proteomes" id="UP001482620"/>
    </source>
</evidence>
<dbReference type="EMBL" id="JAHRIQ010073912">
    <property type="protein sequence ID" value="MEQ2245645.1"/>
    <property type="molecule type" value="Genomic_DNA"/>
</dbReference>
<sequence>MLYNPICQQRIRRRAFHIKKTISNQYSPYLLLPSHGFTKEQGPLVAYKGYGRVFVPRCGALPTMLHLSNPSAGPAKNAPTNLISTMRKILKEDTLTPVLG</sequence>